<dbReference type="OrthoDB" id="10005743at2"/>
<feature type="compositionally biased region" description="Low complexity" evidence="1">
    <location>
        <begin position="232"/>
        <end position="246"/>
    </location>
</feature>
<keyword evidence="2" id="KW-0732">Signal</keyword>
<evidence type="ECO:0000313" key="4">
    <source>
        <dbReference type="Proteomes" id="UP000076927"/>
    </source>
</evidence>
<protein>
    <recommendedName>
        <fullName evidence="5">DUF5667 domain-containing protein</fullName>
    </recommendedName>
</protein>
<feature type="compositionally biased region" description="Basic and acidic residues" evidence="1">
    <location>
        <begin position="205"/>
        <end position="226"/>
    </location>
</feature>
<feature type="region of interest" description="Disordered" evidence="1">
    <location>
        <begin position="205"/>
        <end position="312"/>
    </location>
</feature>
<dbReference type="PATRIC" id="fig|1178515.4.peg.2407"/>
<evidence type="ECO:0000313" key="3">
    <source>
        <dbReference type="EMBL" id="ANE46889.1"/>
    </source>
</evidence>
<reference evidence="3 4" key="1">
    <citation type="submission" date="2015-01" db="EMBL/GenBank/DDBJ databases">
        <title>Paenibacillus swuensis/DY6/whole genome sequencing.</title>
        <authorList>
            <person name="Kim M.K."/>
            <person name="Srinivasan S."/>
            <person name="Lee J.-J."/>
        </authorList>
    </citation>
    <scope>NUCLEOTIDE SEQUENCE [LARGE SCALE GENOMIC DNA]</scope>
    <source>
        <strain evidence="3 4">DY6</strain>
    </source>
</reference>
<feature type="compositionally biased region" description="Polar residues" evidence="1">
    <location>
        <begin position="247"/>
        <end position="257"/>
    </location>
</feature>
<evidence type="ECO:0000256" key="2">
    <source>
        <dbReference type="SAM" id="SignalP"/>
    </source>
</evidence>
<proteinExistence type="predicted"/>
<dbReference type="EMBL" id="CP011388">
    <property type="protein sequence ID" value="ANE46889.1"/>
    <property type="molecule type" value="Genomic_DNA"/>
</dbReference>
<dbReference type="RefSeq" id="WP_068606800.1">
    <property type="nucleotide sequence ID" value="NZ_CP011388.1"/>
</dbReference>
<dbReference type="Proteomes" id="UP000076927">
    <property type="component" value="Chromosome"/>
</dbReference>
<evidence type="ECO:0008006" key="5">
    <source>
        <dbReference type="Google" id="ProtNLM"/>
    </source>
</evidence>
<organism evidence="3 4">
    <name type="scientific">Paenibacillus swuensis</name>
    <dbReference type="NCBI Taxonomy" id="1178515"/>
    <lineage>
        <taxon>Bacteria</taxon>
        <taxon>Bacillati</taxon>
        <taxon>Bacillota</taxon>
        <taxon>Bacilli</taxon>
        <taxon>Bacillales</taxon>
        <taxon>Paenibacillaceae</taxon>
        <taxon>Paenibacillus</taxon>
    </lineage>
</organism>
<sequence length="312" mass="33964">MIRSMTCLTIAAVTLSPLPPSTYALLTSSVEVTGNHFSSAFVFPQTVNDLAVASELFRADAEARIGQATELYDQLLRAESLEAGENIWTELSELLMKVIESVASTRADLLLLSEYHNQAQGELSSAKSDYEELVNQIGEEADLYETSALTSLETKMHSAERVAAYVMSAYERGEISTGSINESVNHAEHLMIQAEQQLEELRANEEKQAVTKVDGEQEVEEKHKDVASGQVPDADANNDEQAAQPQGESPEQPSDENPAQHPEEKPVQPSGETQVPPTGELPVQQPDEKPPEAAGQPTQELTESMESMKGAE</sequence>
<feature type="compositionally biased region" description="Polar residues" evidence="1">
    <location>
        <begin position="296"/>
        <end position="305"/>
    </location>
</feature>
<feature type="chain" id="PRO_5039245332" description="DUF5667 domain-containing protein" evidence="2">
    <location>
        <begin position="25"/>
        <end position="312"/>
    </location>
</feature>
<keyword evidence="4" id="KW-1185">Reference proteome</keyword>
<accession>A0A172TIJ9</accession>
<name>A0A172TIJ9_9BACL</name>
<evidence type="ECO:0000256" key="1">
    <source>
        <dbReference type="SAM" id="MobiDB-lite"/>
    </source>
</evidence>
<feature type="signal peptide" evidence="2">
    <location>
        <begin position="1"/>
        <end position="24"/>
    </location>
</feature>
<dbReference type="KEGG" id="pswu:SY83_12055"/>
<dbReference type="AlphaFoldDB" id="A0A172TIJ9"/>
<gene>
    <name evidence="3" type="ORF">SY83_12055</name>
</gene>